<sequence length="56" mass="6168">MKANYDAAKPTMKTEFGKLPFGPLTKGAYNTGVDAAEYRLPDVDKWGRKFEAGASR</sequence>
<organism evidence="1">
    <name type="scientific">marine sediment metagenome</name>
    <dbReference type="NCBI Taxonomy" id="412755"/>
    <lineage>
        <taxon>unclassified sequences</taxon>
        <taxon>metagenomes</taxon>
        <taxon>ecological metagenomes</taxon>
    </lineage>
</organism>
<evidence type="ECO:0000313" key="1">
    <source>
        <dbReference type="EMBL" id="GAI10800.1"/>
    </source>
</evidence>
<proteinExistence type="predicted"/>
<protein>
    <submittedName>
        <fullName evidence="1">Uncharacterized protein</fullName>
    </submittedName>
</protein>
<name>X1M7X6_9ZZZZ</name>
<dbReference type="AlphaFoldDB" id="X1M7X6"/>
<accession>X1M7X6</accession>
<gene>
    <name evidence="1" type="ORF">S06H3_23802</name>
</gene>
<dbReference type="EMBL" id="BARV01013032">
    <property type="protein sequence ID" value="GAI10800.1"/>
    <property type="molecule type" value="Genomic_DNA"/>
</dbReference>
<comment type="caution">
    <text evidence="1">The sequence shown here is derived from an EMBL/GenBank/DDBJ whole genome shotgun (WGS) entry which is preliminary data.</text>
</comment>
<reference evidence="1" key="1">
    <citation type="journal article" date="2014" name="Front. Microbiol.">
        <title>High frequency of phylogenetically diverse reductive dehalogenase-homologous genes in deep subseafloor sedimentary metagenomes.</title>
        <authorList>
            <person name="Kawai M."/>
            <person name="Futagami T."/>
            <person name="Toyoda A."/>
            <person name="Takaki Y."/>
            <person name="Nishi S."/>
            <person name="Hori S."/>
            <person name="Arai W."/>
            <person name="Tsubouchi T."/>
            <person name="Morono Y."/>
            <person name="Uchiyama I."/>
            <person name="Ito T."/>
            <person name="Fujiyama A."/>
            <person name="Inagaki F."/>
            <person name="Takami H."/>
        </authorList>
    </citation>
    <scope>NUCLEOTIDE SEQUENCE</scope>
    <source>
        <strain evidence="1">Expedition CK06-06</strain>
    </source>
</reference>